<dbReference type="PIRSF" id="PIRSF018266">
    <property type="entry name" value="FecR"/>
    <property type="match status" value="1"/>
</dbReference>
<evidence type="ECO:0000259" key="3">
    <source>
        <dbReference type="Pfam" id="PF16220"/>
    </source>
</evidence>
<keyword evidence="1" id="KW-1133">Transmembrane helix</keyword>
<dbReference type="PANTHER" id="PTHR30273">
    <property type="entry name" value="PERIPLASMIC SIGNAL SENSOR AND SIGMA FACTOR ACTIVATOR FECR-RELATED"/>
    <property type="match status" value="1"/>
</dbReference>
<protein>
    <recommendedName>
        <fullName evidence="6">Iron dicitrate transport regulator FecR</fullName>
    </recommendedName>
</protein>
<dbReference type="AlphaFoldDB" id="A0A2A3MGC4"/>
<evidence type="ECO:0000313" key="4">
    <source>
        <dbReference type="EMBL" id="PBK03822.1"/>
    </source>
</evidence>
<keyword evidence="1" id="KW-0812">Transmembrane</keyword>
<dbReference type="Proteomes" id="UP000242313">
    <property type="component" value="Unassembled WGS sequence"/>
</dbReference>
<evidence type="ECO:0000313" key="5">
    <source>
        <dbReference type="Proteomes" id="UP000242313"/>
    </source>
</evidence>
<dbReference type="Gene3D" id="2.60.120.1440">
    <property type="match status" value="1"/>
</dbReference>
<dbReference type="PANTHER" id="PTHR30273:SF2">
    <property type="entry name" value="PROTEIN FECR"/>
    <property type="match status" value="1"/>
</dbReference>
<reference evidence="4 5" key="1">
    <citation type="submission" date="2017-09" db="EMBL/GenBank/DDBJ databases">
        <title>Pseudomonas abyssi sp. nov. isolated from Abyssopelagic Water.</title>
        <authorList>
            <person name="Wei Y."/>
        </authorList>
    </citation>
    <scope>NUCLEOTIDE SEQUENCE [LARGE SCALE GENOMIC DNA]</scope>
    <source>
        <strain evidence="4 5">MT5</strain>
    </source>
</reference>
<sequence length="335" mass="37107">MLWRAAREAVMTIEQGMAEIDEQAALWFSRRNSGRLNAVDEAEFAAWLARSEQHAQAYADMQLLWDDCDQLARPHVPAAEPAPVTPLAPRRRAPTAWLALAATVLLAVGGLMGYQWRQLPQLELSASAGQHELRQLQLADGSELTLNLGSTVQVRYYRDRREVSLIAGEAYFSVAPDAERPFRVDAGAGQVEVVGTRFTVRRSLATLAVAVEQGYVAVQPGRDGLALQQLQPGDSLEIDYQQGALRRSQVPTAEVGSWRYGLLVFRDRPLGELAQELSRYRGRPVQLDGAGLAARRLSGSLDIHQPERFVQALPQLLPVELIEQADGVMLLRERK</sequence>
<dbReference type="InterPro" id="IPR006860">
    <property type="entry name" value="FecR"/>
</dbReference>
<feature type="domain" description="FecR N-terminal" evidence="3">
    <location>
        <begin position="22"/>
        <end position="62"/>
    </location>
</feature>
<name>A0A2A3MGC4_9PSED</name>
<gene>
    <name evidence="4" type="ORF">CNQ84_13090</name>
</gene>
<dbReference type="InterPro" id="IPR012373">
    <property type="entry name" value="Ferrdict_sens_TM"/>
</dbReference>
<dbReference type="EMBL" id="NTMR01000016">
    <property type="protein sequence ID" value="PBK03822.1"/>
    <property type="molecule type" value="Genomic_DNA"/>
</dbReference>
<dbReference type="Pfam" id="PF04773">
    <property type="entry name" value="FecR"/>
    <property type="match status" value="1"/>
</dbReference>
<evidence type="ECO:0008006" key="6">
    <source>
        <dbReference type="Google" id="ProtNLM"/>
    </source>
</evidence>
<dbReference type="Pfam" id="PF16220">
    <property type="entry name" value="DUF4880"/>
    <property type="match status" value="1"/>
</dbReference>
<dbReference type="GO" id="GO:0016989">
    <property type="term" value="F:sigma factor antagonist activity"/>
    <property type="evidence" value="ECO:0007669"/>
    <property type="project" value="TreeGrafter"/>
</dbReference>
<accession>A0A2A3MGC4</accession>
<proteinExistence type="predicted"/>
<dbReference type="InterPro" id="IPR032623">
    <property type="entry name" value="FecR_N"/>
</dbReference>
<organism evidence="4 5">
    <name type="scientific">Pseudomonas abyssi</name>
    <dbReference type="NCBI Taxonomy" id="170540"/>
    <lineage>
        <taxon>Bacteria</taxon>
        <taxon>Pseudomonadati</taxon>
        <taxon>Pseudomonadota</taxon>
        <taxon>Gammaproteobacteria</taxon>
        <taxon>Pseudomonadales</taxon>
        <taxon>Pseudomonadaceae</taxon>
        <taxon>Pseudomonas</taxon>
    </lineage>
</organism>
<evidence type="ECO:0000256" key="1">
    <source>
        <dbReference type="SAM" id="Phobius"/>
    </source>
</evidence>
<feature type="transmembrane region" description="Helical" evidence="1">
    <location>
        <begin position="96"/>
        <end position="116"/>
    </location>
</feature>
<keyword evidence="1" id="KW-0472">Membrane</keyword>
<dbReference type="Gene3D" id="3.55.50.30">
    <property type="match status" value="1"/>
</dbReference>
<feature type="domain" description="FecR protein" evidence="2">
    <location>
        <begin position="128"/>
        <end position="216"/>
    </location>
</feature>
<evidence type="ECO:0000259" key="2">
    <source>
        <dbReference type="Pfam" id="PF04773"/>
    </source>
</evidence>
<comment type="caution">
    <text evidence="4">The sequence shown here is derived from an EMBL/GenBank/DDBJ whole genome shotgun (WGS) entry which is preliminary data.</text>
</comment>
<keyword evidence="5" id="KW-1185">Reference proteome</keyword>